<dbReference type="PANTHER" id="PTHR33755:SF9">
    <property type="entry name" value="TOXIN PARE1"/>
    <property type="match status" value="1"/>
</dbReference>
<dbReference type="InterPro" id="IPR028344">
    <property type="entry name" value="ParE1/4"/>
</dbReference>
<organism evidence="4 5">
    <name type="scientific">Algoriphagus alkaliphilus</name>
    <dbReference type="NCBI Taxonomy" id="279824"/>
    <lineage>
        <taxon>Bacteria</taxon>
        <taxon>Pseudomonadati</taxon>
        <taxon>Bacteroidota</taxon>
        <taxon>Cytophagia</taxon>
        <taxon>Cytophagales</taxon>
        <taxon>Cyclobacteriaceae</taxon>
        <taxon>Algoriphagus</taxon>
    </lineage>
</organism>
<dbReference type="RefSeq" id="WP_092731579.1">
    <property type="nucleotide sequence ID" value="NZ_FMXE01000024.1"/>
</dbReference>
<evidence type="ECO:0000256" key="3">
    <source>
        <dbReference type="PIRNR" id="PIRNR029218"/>
    </source>
</evidence>
<comment type="similarity">
    <text evidence="1 3">Belongs to the RelE toxin family.</text>
</comment>
<gene>
    <name evidence="4" type="ORF">SAMN03080617_03084</name>
</gene>
<sequence length="96" mass="11360">MASYRLSVKAEEDLTEIYTYGILQFGYSQAGRYTAGLEETLLNLAQFLYLGKESNFLYRGLREFIYKSHLIFYLIEEEGILIVRILHQSRDYKNFI</sequence>
<dbReference type="Pfam" id="PF05016">
    <property type="entry name" value="ParE_toxin"/>
    <property type="match status" value="1"/>
</dbReference>
<dbReference type="InterPro" id="IPR007712">
    <property type="entry name" value="RelE/ParE_toxin"/>
</dbReference>
<dbReference type="Proteomes" id="UP000198756">
    <property type="component" value="Unassembled WGS sequence"/>
</dbReference>
<evidence type="ECO:0000256" key="1">
    <source>
        <dbReference type="ARBA" id="ARBA00006226"/>
    </source>
</evidence>
<dbReference type="EMBL" id="FMXE01000024">
    <property type="protein sequence ID" value="SDA88560.1"/>
    <property type="molecule type" value="Genomic_DNA"/>
</dbReference>
<dbReference type="PANTHER" id="PTHR33755">
    <property type="entry name" value="TOXIN PARE1-RELATED"/>
    <property type="match status" value="1"/>
</dbReference>
<dbReference type="STRING" id="279824.SAMN03080617_03084"/>
<dbReference type="Gene3D" id="3.30.2310.20">
    <property type="entry name" value="RelE-like"/>
    <property type="match status" value="1"/>
</dbReference>
<accession>A0A1G5Z219</accession>
<reference evidence="5" key="1">
    <citation type="submission" date="2016-10" db="EMBL/GenBank/DDBJ databases">
        <authorList>
            <person name="Varghese N."/>
            <person name="Submissions S."/>
        </authorList>
    </citation>
    <scope>NUCLEOTIDE SEQUENCE [LARGE SCALE GENOMIC DNA]</scope>
    <source>
        <strain evidence="5">DSM 22703</strain>
    </source>
</reference>
<dbReference type="AlphaFoldDB" id="A0A1G5Z219"/>
<protein>
    <recommendedName>
        <fullName evidence="3">Toxin</fullName>
    </recommendedName>
</protein>
<evidence type="ECO:0000313" key="5">
    <source>
        <dbReference type="Proteomes" id="UP000198756"/>
    </source>
</evidence>
<proteinExistence type="inferred from homology"/>
<name>A0A1G5Z219_9BACT</name>
<dbReference type="InterPro" id="IPR051803">
    <property type="entry name" value="TA_system_RelE-like_toxin"/>
</dbReference>
<dbReference type="PIRSF" id="PIRSF029218">
    <property type="entry name" value="ParE"/>
    <property type="match status" value="1"/>
</dbReference>
<evidence type="ECO:0000256" key="2">
    <source>
        <dbReference type="ARBA" id="ARBA00022649"/>
    </source>
</evidence>
<keyword evidence="5" id="KW-1185">Reference proteome</keyword>
<evidence type="ECO:0000313" key="4">
    <source>
        <dbReference type="EMBL" id="SDA88560.1"/>
    </source>
</evidence>
<dbReference type="OrthoDB" id="7173315at2"/>
<keyword evidence="2" id="KW-1277">Toxin-antitoxin system</keyword>
<dbReference type="InterPro" id="IPR035093">
    <property type="entry name" value="RelE/ParE_toxin_dom_sf"/>
</dbReference>